<organism evidence="1 2">
    <name type="scientific">Streptomyces phage BRock</name>
    <dbReference type="NCBI Taxonomy" id="1913591"/>
    <lineage>
        <taxon>Viruses</taxon>
        <taxon>Duplodnaviria</taxon>
        <taxon>Heunggongvirae</taxon>
        <taxon>Uroviricota</taxon>
        <taxon>Caudoviricetes</taxon>
        <taxon>Borockvirus</taxon>
        <taxon>Borockvirus brock</taxon>
    </lineage>
</organism>
<reference evidence="1 2" key="1">
    <citation type="submission" date="2016-09" db="EMBL/GenBank/DDBJ databases">
        <title>Complete Genome Sequence of Streptomyces 5a phage BRock.</title>
        <authorList>
            <person name="Crossman A."/>
            <person name="Baron S."/>
            <person name="Jamdagni P."/>
            <person name="Khatri P."/>
            <person name="Sharma D."/>
            <person name="Pandey M."/>
            <person name="Goyal S."/>
            <person name="Kumar S."/>
            <person name="Phogat A."/>
            <person name="Chawla G."/>
            <person name="Pasricha M."/>
            <person name="Gupta K."/>
            <person name="Bazzad D."/>
            <person name="Aggarwal V."/>
            <person name="Poughat A."/>
            <person name="Singh K."/>
            <person name="Rana P."/>
            <person name="Gautam R."/>
            <person name="Sharma V."/>
            <person name="Tyagi D."/>
            <person name="Shahi A."/>
            <person name="Jangra N."/>
            <person name="Malik M."/>
            <person name="Sidhu P.K."/>
            <person name="Malik S."/>
            <person name="Ghalyan Y."/>
            <person name="Sharma S.S."/>
            <person name="Malik A."/>
            <person name="Chuttani R."/>
            <person name="Bamal N."/>
            <person name="Bhadula D."/>
            <person name="Batra A."/>
            <person name="Temple L."/>
            <person name="Nehra K."/>
        </authorList>
    </citation>
    <scope>NUCLEOTIDE SEQUENCE [LARGE SCALE GENOMIC DNA]</scope>
</reference>
<proteinExistence type="predicted"/>
<evidence type="ECO:0000313" key="1">
    <source>
        <dbReference type="EMBL" id="APC46376.1"/>
    </source>
</evidence>
<evidence type="ECO:0000313" key="2">
    <source>
        <dbReference type="Proteomes" id="UP000224898"/>
    </source>
</evidence>
<name>A0A1J0GW24_9CAUD</name>
<dbReference type="RefSeq" id="YP_009831839.1">
    <property type="nucleotide sequence ID" value="NC_048650.1"/>
</dbReference>
<accession>A0A1J0GW24</accession>
<keyword evidence="2" id="KW-1185">Reference proteome</keyword>
<sequence length="69" mass="7982">MGPAEERISQLLKGNSYYDDSEVAAMLIELSHEWAEGIRKTELPPTRDRHWVRFGVNIAAEVLDRKKEK</sequence>
<dbReference type="EMBL" id="KX925554">
    <property type="protein sequence ID" value="APC46376.1"/>
    <property type="molecule type" value="Genomic_DNA"/>
</dbReference>
<dbReference type="Proteomes" id="UP000224898">
    <property type="component" value="Segment"/>
</dbReference>
<dbReference type="KEGG" id="vg:55601528"/>
<dbReference type="GeneID" id="55601528"/>
<protein>
    <submittedName>
        <fullName evidence="1">Uncharacterized protein</fullName>
    </submittedName>
</protein>